<reference evidence="6 7" key="1">
    <citation type="journal article" date="2016" name="Genome Biol. Evol.">
        <title>Divergent and convergent evolution of fungal pathogenicity.</title>
        <authorList>
            <person name="Shang Y."/>
            <person name="Xiao G."/>
            <person name="Zheng P."/>
            <person name="Cen K."/>
            <person name="Zhan S."/>
            <person name="Wang C."/>
        </authorList>
    </citation>
    <scope>NUCLEOTIDE SEQUENCE [LARGE SCALE GENOMIC DNA]</scope>
    <source>
        <strain evidence="6 7">RCEF 264</strain>
    </source>
</reference>
<evidence type="ECO:0000259" key="5">
    <source>
        <dbReference type="PROSITE" id="PS50048"/>
    </source>
</evidence>
<evidence type="ECO:0000256" key="4">
    <source>
        <dbReference type="SAM" id="MobiDB-lite"/>
    </source>
</evidence>
<accession>A0A167T8Y6</accession>
<dbReference type="Pfam" id="PF04082">
    <property type="entry name" value="Fungal_trans"/>
    <property type="match status" value="1"/>
</dbReference>
<dbReference type="InterPro" id="IPR050613">
    <property type="entry name" value="Sec_Metabolite_Reg"/>
</dbReference>
<dbReference type="CDD" id="cd12148">
    <property type="entry name" value="fungal_TF_MHR"/>
    <property type="match status" value="1"/>
</dbReference>
<dbReference type="GO" id="GO:0006351">
    <property type="term" value="P:DNA-templated transcription"/>
    <property type="evidence" value="ECO:0007669"/>
    <property type="project" value="InterPro"/>
</dbReference>
<dbReference type="PROSITE" id="PS50048">
    <property type="entry name" value="ZN2_CY6_FUNGAL_2"/>
    <property type="match status" value="1"/>
</dbReference>
<dbReference type="InterPro" id="IPR001138">
    <property type="entry name" value="Zn2Cys6_DnaBD"/>
</dbReference>
<dbReference type="GO" id="GO:0003677">
    <property type="term" value="F:DNA binding"/>
    <property type="evidence" value="ECO:0007669"/>
    <property type="project" value="InterPro"/>
</dbReference>
<dbReference type="InterPro" id="IPR007219">
    <property type="entry name" value="XnlR_reg_dom"/>
</dbReference>
<dbReference type="CDD" id="cd00067">
    <property type="entry name" value="GAL4"/>
    <property type="match status" value="1"/>
</dbReference>
<keyword evidence="7" id="KW-1185">Reference proteome</keyword>
<name>A0A167T8Y6_9HYPO</name>
<dbReference type="STRING" id="1081102.A0A167T8Y6"/>
<evidence type="ECO:0000256" key="3">
    <source>
        <dbReference type="ARBA" id="ARBA00023242"/>
    </source>
</evidence>
<evidence type="ECO:0000313" key="7">
    <source>
        <dbReference type="Proteomes" id="UP000076874"/>
    </source>
</evidence>
<evidence type="ECO:0000313" key="6">
    <source>
        <dbReference type="EMBL" id="OAA60341.1"/>
    </source>
</evidence>
<dbReference type="Pfam" id="PF00172">
    <property type="entry name" value="Zn_clus"/>
    <property type="match status" value="1"/>
</dbReference>
<keyword evidence="2" id="KW-0479">Metal-binding</keyword>
<evidence type="ECO:0000256" key="2">
    <source>
        <dbReference type="ARBA" id="ARBA00022723"/>
    </source>
</evidence>
<feature type="region of interest" description="Disordered" evidence="4">
    <location>
        <begin position="116"/>
        <end position="138"/>
    </location>
</feature>
<comment type="subcellular location">
    <subcellularLocation>
        <location evidence="1">Nucleus</location>
    </subcellularLocation>
</comment>
<protein>
    <submittedName>
        <fullName evidence="6">Fungal Zn binuclear cluster domain containing protein</fullName>
    </submittedName>
</protein>
<dbReference type="Proteomes" id="UP000076874">
    <property type="component" value="Unassembled WGS sequence"/>
</dbReference>
<dbReference type="GO" id="GO:0008270">
    <property type="term" value="F:zinc ion binding"/>
    <property type="evidence" value="ECO:0007669"/>
    <property type="project" value="InterPro"/>
</dbReference>
<keyword evidence="3" id="KW-0539">Nucleus</keyword>
<dbReference type="OrthoDB" id="424974at2759"/>
<dbReference type="Gene3D" id="4.10.240.10">
    <property type="entry name" value="Zn(2)-C6 fungal-type DNA-binding domain"/>
    <property type="match status" value="1"/>
</dbReference>
<dbReference type="AlphaFoldDB" id="A0A167T8Y6"/>
<comment type="caution">
    <text evidence="6">The sequence shown here is derived from an EMBL/GenBank/DDBJ whole genome shotgun (WGS) entry which is preliminary data.</text>
</comment>
<dbReference type="InterPro" id="IPR036864">
    <property type="entry name" value="Zn2-C6_fun-type_DNA-bd_sf"/>
</dbReference>
<dbReference type="GO" id="GO:0000981">
    <property type="term" value="F:DNA-binding transcription factor activity, RNA polymerase II-specific"/>
    <property type="evidence" value="ECO:0007669"/>
    <property type="project" value="InterPro"/>
</dbReference>
<evidence type="ECO:0000256" key="1">
    <source>
        <dbReference type="ARBA" id="ARBA00004123"/>
    </source>
</evidence>
<sequence>MNEQALASFLPPLFRPVSTTHKRTRNSCLKCRQRKIRCTRERPQCYNCLRFNHLCQYEAPLPLLVQPSAQAPQSAFLSTSIDNARDERMGDDAATERESIRKRLLELEHTVARLVSAMPADSDSSRKTPGDSSENVLDDSDVASSAAHISVQLGKLLTDVTGEPRYHTTSHWGQMIQEDISLASSADGDRASSLPLLLFSPVSVSFDAADYLPSAPEARWLCDVFQSRVHPVVRIMHRPTFEEDLGNYFQSMEKNESPLSSQLDEGSRRIKAGFEALLFAVFYCAVFSLTDAEFGNSVHSVLGGHDQNATKDGFGNSAPGSPSSNKGRNRLACLESYRYACCQCLLQSEIFERQSLPSVSALFLLLFAAYHEAGVPSIYTLVGVLIRIARSLGLHIDPEILVSESRQGGRFGGATRSMTPTLMETRRRLWHQVLHLDLMVCEARGIDPEMISMSDLWPNGMGCSFPGNFDDDEISADPSGDLLSAIPLDRRRHTEMSLQLVRLNVSFCFRELISFSRLKPPGKNQQREKDLEHAIREMVSKNQRCHLQYCSDTEPVPYMILLLGKMAEYRAWLYYYLFVEGPLSSTTSGDRWSPSRQRALVHATELQKLYNAAMADPIAVPFLWHIRRHNQFHATLHILNELSSHRPDMLDEKTREICQCAWAAVDGIQFRAPGQTEKDQQPGGRVFDALEQMRDAAQRHWSADEANSNTFDPCQFAGFDMPNPWTTWPTEAMWDVQTWSGDFGFGRF</sequence>
<dbReference type="SUPFAM" id="SSF57701">
    <property type="entry name" value="Zn2/Cys6 DNA-binding domain"/>
    <property type="match status" value="1"/>
</dbReference>
<dbReference type="SMART" id="SM00066">
    <property type="entry name" value="GAL4"/>
    <property type="match status" value="1"/>
</dbReference>
<dbReference type="PROSITE" id="PS00463">
    <property type="entry name" value="ZN2_CY6_FUNGAL_1"/>
    <property type="match status" value="1"/>
</dbReference>
<feature type="domain" description="Zn(2)-C6 fungal-type" evidence="5">
    <location>
        <begin position="27"/>
        <end position="57"/>
    </location>
</feature>
<organism evidence="6 7">
    <name type="scientific">Niveomyces insectorum RCEF 264</name>
    <dbReference type="NCBI Taxonomy" id="1081102"/>
    <lineage>
        <taxon>Eukaryota</taxon>
        <taxon>Fungi</taxon>
        <taxon>Dikarya</taxon>
        <taxon>Ascomycota</taxon>
        <taxon>Pezizomycotina</taxon>
        <taxon>Sordariomycetes</taxon>
        <taxon>Hypocreomycetidae</taxon>
        <taxon>Hypocreales</taxon>
        <taxon>Cordycipitaceae</taxon>
        <taxon>Niveomyces</taxon>
    </lineage>
</organism>
<dbReference type="PANTHER" id="PTHR31001:SF77">
    <property type="entry name" value="TRANSCRIPTION FACTOR, PUTATIVE (AFU_ORTHOLOGUE AFUA_3G12940)-RELATED"/>
    <property type="match status" value="1"/>
</dbReference>
<dbReference type="PANTHER" id="PTHR31001">
    <property type="entry name" value="UNCHARACTERIZED TRANSCRIPTIONAL REGULATORY PROTEIN"/>
    <property type="match status" value="1"/>
</dbReference>
<gene>
    <name evidence="6" type="ORF">SPI_05465</name>
</gene>
<dbReference type="GO" id="GO:0005634">
    <property type="term" value="C:nucleus"/>
    <property type="evidence" value="ECO:0007669"/>
    <property type="project" value="UniProtKB-SubCell"/>
</dbReference>
<proteinExistence type="predicted"/>
<dbReference type="EMBL" id="AZHD01000009">
    <property type="protein sequence ID" value="OAA60341.1"/>
    <property type="molecule type" value="Genomic_DNA"/>
</dbReference>